<dbReference type="InterPro" id="IPR024775">
    <property type="entry name" value="DinB-like"/>
</dbReference>
<dbReference type="EMBL" id="CP035758">
    <property type="protein sequence ID" value="QBD80719.1"/>
    <property type="molecule type" value="Genomic_DNA"/>
</dbReference>
<name>A0A4P6JY53_KTERU</name>
<protein>
    <submittedName>
        <fullName evidence="2">ClbS/DfsB family four-helix bundle protein</fullName>
    </submittedName>
</protein>
<gene>
    <name evidence="2" type="ORF">EPA93_34020</name>
</gene>
<sequence>MSFPTQQQALNILRAEEEQLQDLIQGLSEKQLQLPGAQGAKTYAQMHLWSIKDLIAHLTLWKRMGLETLAQWRAGQVPWYLHPEFQAFDAGERINLGGFAWSQHAPLHEVQLQAITIHETLLGEIGSLSNADWSTAVSTPMGLLSLGEMLHETMGVPDGYFQHFVRHRPDLEVFLATVRERT</sequence>
<dbReference type="AlphaFoldDB" id="A0A4P6JY53"/>
<dbReference type="Gene3D" id="1.20.120.450">
    <property type="entry name" value="dinb family like domain"/>
    <property type="match status" value="1"/>
</dbReference>
<dbReference type="Proteomes" id="UP000290365">
    <property type="component" value="Chromosome"/>
</dbReference>
<dbReference type="KEGG" id="kbs:EPA93_34020"/>
<organism evidence="2 3">
    <name type="scientific">Ktedonosporobacter rubrisoli</name>
    <dbReference type="NCBI Taxonomy" id="2509675"/>
    <lineage>
        <taxon>Bacteria</taxon>
        <taxon>Bacillati</taxon>
        <taxon>Chloroflexota</taxon>
        <taxon>Ktedonobacteria</taxon>
        <taxon>Ktedonobacterales</taxon>
        <taxon>Ktedonosporobacteraceae</taxon>
        <taxon>Ktedonosporobacter</taxon>
    </lineage>
</organism>
<proteinExistence type="predicted"/>
<keyword evidence="3" id="KW-1185">Reference proteome</keyword>
<accession>A0A4P6JY53</accession>
<evidence type="ECO:0000313" key="3">
    <source>
        <dbReference type="Proteomes" id="UP000290365"/>
    </source>
</evidence>
<dbReference type="Pfam" id="PF12867">
    <property type="entry name" value="DinB_2"/>
    <property type="match status" value="1"/>
</dbReference>
<dbReference type="OrthoDB" id="162566at2"/>
<dbReference type="InterPro" id="IPR034660">
    <property type="entry name" value="DinB/YfiT-like"/>
</dbReference>
<reference evidence="2 3" key="1">
    <citation type="submission" date="2019-01" db="EMBL/GenBank/DDBJ databases">
        <title>Ktedonosporobacter rubrisoli SCAWS-G2.</title>
        <authorList>
            <person name="Huang Y."/>
            <person name="Yan B."/>
        </authorList>
    </citation>
    <scope>NUCLEOTIDE SEQUENCE [LARGE SCALE GENOMIC DNA]</scope>
    <source>
        <strain evidence="2 3">SCAWS-G2</strain>
    </source>
</reference>
<feature type="domain" description="DinB-like" evidence="1">
    <location>
        <begin position="13"/>
        <end position="151"/>
    </location>
</feature>
<dbReference type="SUPFAM" id="SSF109854">
    <property type="entry name" value="DinB/YfiT-like putative metalloenzymes"/>
    <property type="match status" value="1"/>
</dbReference>
<dbReference type="RefSeq" id="WP_129891781.1">
    <property type="nucleotide sequence ID" value="NZ_CP035758.1"/>
</dbReference>
<evidence type="ECO:0000259" key="1">
    <source>
        <dbReference type="Pfam" id="PF12867"/>
    </source>
</evidence>
<evidence type="ECO:0000313" key="2">
    <source>
        <dbReference type="EMBL" id="QBD80719.1"/>
    </source>
</evidence>